<dbReference type="SUPFAM" id="SSF51735">
    <property type="entry name" value="NAD(P)-binding Rossmann-fold domains"/>
    <property type="match status" value="2"/>
</dbReference>
<keyword evidence="3" id="KW-0596">Phosphopantetheine</keyword>
<dbReference type="GO" id="GO:0006633">
    <property type="term" value="P:fatty acid biosynthetic process"/>
    <property type="evidence" value="ECO:0007669"/>
    <property type="project" value="InterPro"/>
</dbReference>
<keyword evidence="4" id="KW-0597">Phosphoprotein</keyword>
<dbReference type="CDD" id="cd00833">
    <property type="entry name" value="PKS"/>
    <property type="match status" value="1"/>
</dbReference>
<dbReference type="InterPro" id="IPR032821">
    <property type="entry name" value="PKS_assoc"/>
</dbReference>
<dbReference type="GO" id="GO:0071770">
    <property type="term" value="P:DIM/DIP cell wall layer assembly"/>
    <property type="evidence" value="ECO:0007669"/>
    <property type="project" value="TreeGrafter"/>
</dbReference>
<dbReference type="InterPro" id="IPR016036">
    <property type="entry name" value="Malonyl_transacylase_ACP-bd"/>
</dbReference>
<dbReference type="SUPFAM" id="SSF53901">
    <property type="entry name" value="Thiolase-like"/>
    <property type="match status" value="1"/>
</dbReference>
<dbReference type="PANTHER" id="PTHR43775">
    <property type="entry name" value="FATTY ACID SYNTHASE"/>
    <property type="match status" value="1"/>
</dbReference>
<dbReference type="Pfam" id="PF08659">
    <property type="entry name" value="KR"/>
    <property type="match status" value="1"/>
</dbReference>
<dbReference type="FunFam" id="3.40.47.10:FF:000019">
    <property type="entry name" value="Polyketide synthase type I"/>
    <property type="match status" value="1"/>
</dbReference>
<dbReference type="InterPro" id="IPR020841">
    <property type="entry name" value="PKS_Beta-ketoAc_synthase_dom"/>
</dbReference>
<dbReference type="SMART" id="SM00825">
    <property type="entry name" value="PKS_KS"/>
    <property type="match status" value="1"/>
</dbReference>
<dbReference type="InterPro" id="IPR036736">
    <property type="entry name" value="ACP-like_sf"/>
</dbReference>
<dbReference type="GO" id="GO:0004315">
    <property type="term" value="F:3-oxoacyl-[acyl-carrier-protein] synthase activity"/>
    <property type="evidence" value="ECO:0007669"/>
    <property type="project" value="InterPro"/>
</dbReference>
<comment type="function">
    <text evidence="1">Involved in some intermediate steps for the synthesis of the antibiotic polyketide bacillaene which is involved in secondary metabolism.</text>
</comment>
<dbReference type="InterPro" id="IPR050091">
    <property type="entry name" value="PKS_NRPS_Biosynth_Enz"/>
</dbReference>
<dbReference type="Pfam" id="PF00109">
    <property type="entry name" value="ketoacyl-synt"/>
    <property type="match status" value="1"/>
</dbReference>
<feature type="domain" description="PKS/mFAS DH" evidence="9">
    <location>
        <begin position="1010"/>
        <end position="1305"/>
    </location>
</feature>
<feature type="active site" description="Proton donor; for dehydratase activity" evidence="6">
    <location>
        <position position="1214"/>
    </location>
</feature>
<dbReference type="Pfam" id="PF16197">
    <property type="entry name" value="KAsynt_C_assoc"/>
    <property type="match status" value="1"/>
</dbReference>
<dbReference type="InterPro" id="IPR057326">
    <property type="entry name" value="KR_dom"/>
</dbReference>
<dbReference type="InterPro" id="IPR001227">
    <property type="entry name" value="Ac_transferase_dom_sf"/>
</dbReference>
<evidence type="ECO:0000256" key="2">
    <source>
        <dbReference type="ARBA" id="ARBA00004789"/>
    </source>
</evidence>
<dbReference type="PROSITE" id="PS52004">
    <property type="entry name" value="KS3_2"/>
    <property type="match status" value="1"/>
</dbReference>
<dbReference type="InterPro" id="IPR020806">
    <property type="entry name" value="PKS_PP-bd"/>
</dbReference>
<evidence type="ECO:0000313" key="10">
    <source>
        <dbReference type="EMBL" id="SYX84230.1"/>
    </source>
</evidence>
<dbReference type="GO" id="GO:0005737">
    <property type="term" value="C:cytoplasm"/>
    <property type="evidence" value="ECO:0007669"/>
    <property type="project" value="TreeGrafter"/>
</dbReference>
<dbReference type="SMART" id="SM00826">
    <property type="entry name" value="PKS_DH"/>
    <property type="match status" value="1"/>
</dbReference>
<dbReference type="Pfam" id="PF00698">
    <property type="entry name" value="Acyl_transf_1"/>
    <property type="match status" value="1"/>
</dbReference>
<dbReference type="GO" id="GO:0005886">
    <property type="term" value="C:plasma membrane"/>
    <property type="evidence" value="ECO:0007669"/>
    <property type="project" value="TreeGrafter"/>
</dbReference>
<evidence type="ECO:0000256" key="6">
    <source>
        <dbReference type="PROSITE-ProRule" id="PRU01363"/>
    </source>
</evidence>
<protein>
    <submittedName>
        <fullName evidence="10">MxaC</fullName>
    </submittedName>
</protein>
<dbReference type="SUPFAM" id="SSF52151">
    <property type="entry name" value="FabD/lysophospholipase-like"/>
    <property type="match status" value="1"/>
</dbReference>
<evidence type="ECO:0000259" key="8">
    <source>
        <dbReference type="PROSITE" id="PS52004"/>
    </source>
</evidence>
<dbReference type="InterPro" id="IPR014030">
    <property type="entry name" value="Ketoacyl_synth_N"/>
</dbReference>
<dbReference type="InterPro" id="IPR009081">
    <property type="entry name" value="PP-bd_ACP"/>
</dbReference>
<proteinExistence type="predicted"/>
<organism evidence="10 11">
    <name type="scientific">Paenibacillus alvei</name>
    <name type="common">Bacillus alvei</name>
    <dbReference type="NCBI Taxonomy" id="44250"/>
    <lineage>
        <taxon>Bacteria</taxon>
        <taxon>Bacillati</taxon>
        <taxon>Bacillota</taxon>
        <taxon>Bacilli</taxon>
        <taxon>Bacillales</taxon>
        <taxon>Paenibacillaceae</taxon>
        <taxon>Paenibacillus</taxon>
    </lineage>
</organism>
<dbReference type="InterPro" id="IPR013968">
    <property type="entry name" value="PKS_KR"/>
</dbReference>
<dbReference type="InterPro" id="IPR049551">
    <property type="entry name" value="PKS_DH_C"/>
</dbReference>
<evidence type="ECO:0000256" key="4">
    <source>
        <dbReference type="ARBA" id="ARBA00022553"/>
    </source>
</evidence>
<evidence type="ECO:0000259" key="7">
    <source>
        <dbReference type="PROSITE" id="PS50075"/>
    </source>
</evidence>
<dbReference type="Gene3D" id="1.10.1200.10">
    <property type="entry name" value="ACP-like"/>
    <property type="match status" value="1"/>
</dbReference>
<sequence length="1948" mass="217975">MSVEKSFTKPEITAYLAELVEDILDEKVEDYNEPFINLGLVSVDIPLFTKKVSMQFGMEIEVTSIFENSNINQYTDFLYNALNQSDASAVSNEDLYGDSDGPDSDDDVAIVGISCRFPGGANSPEEYWDVLMNGINGICDMPADRWDVDHYFSENKEEPGKMYSRKGGFLNIPIDRFDPKFFNMSPKEAKSLDPQQRLLLELTWEAFENGGINIAQHYGSNTGVYIGIAGEEYSFGHYKSGDLTKIDAYSLTGTTFSTACGRISYTFGFEGPSFCVDTACSSSLTALHLASKAIKSGEVDTAVVGAVNLMISPAVHVCFSKLEAISIDGQSKSFDAAANGYGRGEGGGVLILKRLRDAKKDNDNILGIVRGTAINQDGKSNGLTAPNGLAQEKVITKALKEARLTYSDVDYMEMHGTGTKLGDPIEVKAIVNTYGKDRAMDNPLQIGSVKSNIGHLEAAAGVASIIKVLLAFKNEVIPANLNFNEPNPFIPWEKSPVSVIAENTAWNGEGRVRRVGVNGFGFGGSNAHIILEEPPKKEVTQIMDTDPITIVKIAAKSEKALVENMKSNLAYLKRNPQIALNDFAYTNNKAKADFAYRLTVTGQNREELVNRLQAYIDTNNKEGISTRHREHIDMHQDTKLVFLFTGQGSQYVGMGKELYEHNPSFQLAFDQCDRLFEPYINKSLVEMIYSDKYTGKDIARTLYAQPLIFSIEYALLKFWESVGVTPEIVLGHSIGEYTAAVASGILTLEDAVKLVALRGQLMDSAPGEGAMSAIYTSKTVIENLLRGYEGKVSIALHNAEESIVISGERDAVEAISTEAENRKVKVNRLHVSHAFHSHLMIPILEQFRDVAQNEVEFRSTRLTYISATLGRAVEQDEVLDATYWTNHIKDKVDFYHALSQLQDAQNTIFLEIGANNTLCSLGKLILNKEHLLLNSLDMKKNAWEQIMHCLGELYCHGVSILWEGLETSFNRSYNRVALPAYVFDREASYWMQPVCSHEDSTPALAGTDYHPLIGQRISTPYLKNSALYQSTYTVENPYFMQEHIIFDTAIAPAAAHMSMLISIAKDFRKPVSSTISNVEFHAPLTAIQDEKRVVQFLIEDTNLEQMKFELVSTDKQSQHENWMTHCKGNILMSQEQERESEKRVSIDELTNKYPEVTSGYNAYDVMKKFGFQLGDGFTRISKVWKGEAEGLCYIDPKKDIPNGKDYIVYAGTIDSIFQSIFFVSELSMRMDSQSEAYALKTAIPISLGKLKYHYRDAESYWCHIKVDDSQQSGVVGDIDVYNEKGEIVFEIERLMAKITERDTLLKEINNNGERLLYQVEWMEQARASKNTKAGSNEKMVLIGNDPDIIDRFHERLNGYGIPSIRVIQSDKYVEHDDDIFFVSYTNKHDVKRLLENIASRYGKDICKLIYVSTADEAKLNNLTADQLIDTVEKECSGLLHLVQSITELNYSNKMKIKVITNNVHQIDDAVKGAATSLYQAPLWGFTEVIRLEHTLLWDGIIDTDTHMLKNEIDDIINEILHGEEKQVVLGEQHKRYIPRLIRNSKSRANKEELAIRIDDDAAYLITGGTGSIGQVYTEYLIDRGAKNIILVSRSKASGKLLETMSLWKEKGVHITLEQADVSDEADVIAMVQKLKQNNLTIKGVVHAAGIIDDKMIKDQTWNSFENAFKTKVWGSFHLHHALQDESLDFFVMMSSISSVVGNMGQANYAAANYFMNRFAAYRRSLGMPAMSICWGPWEEAGMATSNSNILKNIENKGLYGMSKELGKKMIDKVFHKDLASIVVVDANWELFSQRTGVDEVTAFLSNFITNNHSRGTQGEQSAVKEDVIAKLHELSETERSEYLLSLLHKAAADIIGFQDINQLSVDSSFTEQGVDSLMIFSLRNEIKALLDLQVDISVFFNYPSLRKLNGYLITEAMSFEEKEQNGSSAANKEESVEDILSEINSLLN</sequence>
<feature type="region of interest" description="N-terminal hotdog fold" evidence="6">
    <location>
        <begin position="1010"/>
        <end position="1137"/>
    </location>
</feature>
<evidence type="ECO:0000256" key="3">
    <source>
        <dbReference type="ARBA" id="ARBA00022450"/>
    </source>
</evidence>
<evidence type="ECO:0000256" key="5">
    <source>
        <dbReference type="ARBA" id="ARBA00022679"/>
    </source>
</evidence>
<dbReference type="Pfam" id="PF21089">
    <property type="entry name" value="PKS_DH_N"/>
    <property type="match status" value="1"/>
</dbReference>
<feature type="domain" description="Ketosynthase family 3 (KS3)" evidence="8">
    <location>
        <begin position="105"/>
        <end position="533"/>
    </location>
</feature>
<dbReference type="GO" id="GO:0004312">
    <property type="term" value="F:fatty acid synthase activity"/>
    <property type="evidence" value="ECO:0007669"/>
    <property type="project" value="TreeGrafter"/>
</dbReference>
<dbReference type="RefSeq" id="WP_138186198.1">
    <property type="nucleotide sequence ID" value="NZ_LS992241.1"/>
</dbReference>
<dbReference type="Pfam" id="PF14765">
    <property type="entry name" value="PS-DH"/>
    <property type="match status" value="1"/>
</dbReference>
<dbReference type="InterPro" id="IPR018201">
    <property type="entry name" value="Ketoacyl_synth_AS"/>
</dbReference>
<dbReference type="InterPro" id="IPR049900">
    <property type="entry name" value="PKS_mFAS_DH"/>
</dbReference>
<dbReference type="SMART" id="SM00823">
    <property type="entry name" value="PKS_PP"/>
    <property type="match status" value="1"/>
</dbReference>
<dbReference type="Pfam" id="PF02801">
    <property type="entry name" value="Ketoacyl-synt_C"/>
    <property type="match status" value="1"/>
</dbReference>
<comment type="pathway">
    <text evidence="2">Antibiotic biosynthesis; bacillaene biosynthesis.</text>
</comment>
<dbReference type="InterPro" id="IPR016035">
    <property type="entry name" value="Acyl_Trfase/lysoPLipase"/>
</dbReference>
<dbReference type="InterPro" id="IPR049552">
    <property type="entry name" value="PKS_DH_N"/>
</dbReference>
<dbReference type="SUPFAM" id="SSF55048">
    <property type="entry name" value="Probable ACP-binding domain of malonyl-CoA ACP transacylase"/>
    <property type="match status" value="1"/>
</dbReference>
<dbReference type="SMART" id="SM00822">
    <property type="entry name" value="PKS_KR"/>
    <property type="match status" value="1"/>
</dbReference>
<feature type="domain" description="Carrier" evidence="7">
    <location>
        <begin position="1841"/>
        <end position="1916"/>
    </location>
</feature>
<dbReference type="PANTHER" id="PTHR43775:SF37">
    <property type="entry name" value="SI:DKEY-61P9.11"/>
    <property type="match status" value="1"/>
</dbReference>
<dbReference type="Gene3D" id="3.40.50.720">
    <property type="entry name" value="NAD(P)-binding Rossmann-like Domain"/>
    <property type="match status" value="1"/>
</dbReference>
<dbReference type="PROSITE" id="PS52019">
    <property type="entry name" value="PKS_MFAS_DH"/>
    <property type="match status" value="1"/>
</dbReference>
<dbReference type="PROSITE" id="PS50075">
    <property type="entry name" value="CARRIER"/>
    <property type="match status" value="1"/>
</dbReference>
<dbReference type="InterPro" id="IPR016039">
    <property type="entry name" value="Thiolase-like"/>
</dbReference>
<dbReference type="PROSITE" id="PS00606">
    <property type="entry name" value="KS3_1"/>
    <property type="match status" value="1"/>
</dbReference>
<dbReference type="Pfam" id="PF00550">
    <property type="entry name" value="PP-binding"/>
    <property type="match status" value="2"/>
</dbReference>
<dbReference type="SMART" id="SM00827">
    <property type="entry name" value="PKS_AT"/>
    <property type="match status" value="1"/>
</dbReference>
<keyword evidence="5" id="KW-0808">Transferase</keyword>
<dbReference type="Gene3D" id="3.40.47.10">
    <property type="match status" value="1"/>
</dbReference>
<dbReference type="SUPFAM" id="SSF47336">
    <property type="entry name" value="ACP-like"/>
    <property type="match status" value="2"/>
</dbReference>
<dbReference type="Gene3D" id="3.10.129.110">
    <property type="entry name" value="Polyketide synthase dehydratase"/>
    <property type="match status" value="1"/>
</dbReference>
<dbReference type="InterPro" id="IPR042104">
    <property type="entry name" value="PKS_dehydratase_sf"/>
</dbReference>
<dbReference type="InterPro" id="IPR020807">
    <property type="entry name" value="PKS_DH"/>
</dbReference>
<evidence type="ECO:0000259" key="9">
    <source>
        <dbReference type="PROSITE" id="PS52019"/>
    </source>
</evidence>
<feature type="region of interest" description="C-terminal hotdog fold" evidence="6">
    <location>
        <begin position="1154"/>
        <end position="1305"/>
    </location>
</feature>
<dbReference type="GO" id="GO:0031177">
    <property type="term" value="F:phosphopantetheine binding"/>
    <property type="evidence" value="ECO:0007669"/>
    <property type="project" value="InterPro"/>
</dbReference>
<dbReference type="Proteomes" id="UP000304148">
    <property type="component" value="Chromosome"/>
</dbReference>
<dbReference type="EMBL" id="LS992241">
    <property type="protein sequence ID" value="SYX84230.1"/>
    <property type="molecule type" value="Genomic_DNA"/>
</dbReference>
<evidence type="ECO:0000313" key="11">
    <source>
        <dbReference type="Proteomes" id="UP000304148"/>
    </source>
</evidence>
<evidence type="ECO:0000256" key="1">
    <source>
        <dbReference type="ARBA" id="ARBA00003299"/>
    </source>
</evidence>
<dbReference type="CDD" id="cd08955">
    <property type="entry name" value="KR_2_FAS_SDR_x"/>
    <property type="match status" value="1"/>
</dbReference>
<dbReference type="InterPro" id="IPR036291">
    <property type="entry name" value="NAD(P)-bd_dom_sf"/>
</dbReference>
<name>A0A383RB88_PAEAL</name>
<accession>A0A383RB88</accession>
<dbReference type="Gene3D" id="3.30.70.3290">
    <property type="match status" value="1"/>
</dbReference>
<dbReference type="Gene3D" id="3.40.366.10">
    <property type="entry name" value="Malonyl-Coenzyme A Acyl Carrier Protein, domain 2"/>
    <property type="match status" value="1"/>
</dbReference>
<gene>
    <name evidence="10" type="ORF">PBLR_12652</name>
</gene>
<dbReference type="InterPro" id="IPR014031">
    <property type="entry name" value="Ketoacyl_synth_C"/>
</dbReference>
<feature type="active site" description="Proton acceptor; for dehydratase activity" evidence="6">
    <location>
        <position position="1043"/>
    </location>
</feature>
<dbReference type="InterPro" id="IPR014043">
    <property type="entry name" value="Acyl_transferase_dom"/>
</dbReference>
<reference evidence="11" key="1">
    <citation type="submission" date="2018-08" db="EMBL/GenBank/DDBJ databases">
        <authorList>
            <person name="Chevrot R."/>
        </authorList>
    </citation>
    <scope>NUCLEOTIDE SEQUENCE [LARGE SCALE GENOMIC DNA]</scope>
</reference>